<dbReference type="SUPFAM" id="SSF46785">
    <property type="entry name" value="Winged helix' DNA-binding domain"/>
    <property type="match status" value="1"/>
</dbReference>
<evidence type="ECO:0000256" key="3">
    <source>
        <dbReference type="ARBA" id="ARBA00023163"/>
    </source>
</evidence>
<dbReference type="InterPro" id="IPR050389">
    <property type="entry name" value="LysR-type_TF"/>
</dbReference>
<dbReference type="GO" id="GO:0003677">
    <property type="term" value="F:DNA binding"/>
    <property type="evidence" value="ECO:0007669"/>
    <property type="project" value="UniProtKB-KW"/>
</dbReference>
<dbReference type="EMBL" id="AP018218">
    <property type="protein sequence ID" value="BAY73162.1"/>
    <property type="molecule type" value="Genomic_DNA"/>
</dbReference>
<evidence type="ECO:0000256" key="1">
    <source>
        <dbReference type="ARBA" id="ARBA00023015"/>
    </source>
</evidence>
<evidence type="ECO:0000313" key="5">
    <source>
        <dbReference type="EMBL" id="BAY73162.1"/>
    </source>
</evidence>
<dbReference type="GO" id="GO:0003700">
    <property type="term" value="F:DNA-binding transcription factor activity"/>
    <property type="evidence" value="ECO:0007669"/>
    <property type="project" value="InterPro"/>
</dbReference>
<evidence type="ECO:0000256" key="2">
    <source>
        <dbReference type="ARBA" id="ARBA00023125"/>
    </source>
</evidence>
<evidence type="ECO:0000313" key="6">
    <source>
        <dbReference type="Proteomes" id="UP000217507"/>
    </source>
</evidence>
<dbReference type="Proteomes" id="UP000217507">
    <property type="component" value="Plasmid Plasmid2 dna"/>
</dbReference>
<dbReference type="PANTHER" id="PTHR30118:SF6">
    <property type="entry name" value="HTH-TYPE TRANSCRIPTIONAL REGULATOR LEUO"/>
    <property type="match status" value="1"/>
</dbReference>
<keyword evidence="3" id="KW-0804">Transcription</keyword>
<keyword evidence="5" id="KW-0614">Plasmid</keyword>
<accession>A0A1Z4KWA3</accession>
<reference evidence="5 6" key="1">
    <citation type="submission" date="2017-06" db="EMBL/GenBank/DDBJ databases">
        <title>Genome sequencing of cyanobaciteial culture collection at National Institute for Environmental Studies (NIES).</title>
        <authorList>
            <person name="Hirose Y."/>
            <person name="Shimura Y."/>
            <person name="Fujisawa T."/>
            <person name="Nakamura Y."/>
            <person name="Kawachi M."/>
        </authorList>
    </citation>
    <scope>NUCLEOTIDE SEQUENCE [LARGE SCALE GENOMIC DNA]</scope>
    <source>
        <strain evidence="5 6">NIES-23</strain>
        <plasmid evidence="6">Plasmid Plasmid2 dna</plasmid>
    </source>
</reference>
<dbReference type="Gene3D" id="1.10.10.10">
    <property type="entry name" value="Winged helix-like DNA-binding domain superfamily/Winged helix DNA-binding domain"/>
    <property type="match status" value="1"/>
</dbReference>
<evidence type="ECO:0000259" key="4">
    <source>
        <dbReference type="PROSITE" id="PS50931"/>
    </source>
</evidence>
<keyword evidence="2" id="KW-0238">DNA-binding</keyword>
<dbReference type="PROSITE" id="PS50931">
    <property type="entry name" value="HTH_LYSR"/>
    <property type="match status" value="1"/>
</dbReference>
<gene>
    <name evidence="5" type="ORF">NIES23_59900</name>
</gene>
<sequence length="57" mass="6211">MSNIHHINLAGIDLNLLVVFDALMTEQNVTRAALRLGLSQPATSNALARLRNLTRTA</sequence>
<dbReference type="Pfam" id="PF00126">
    <property type="entry name" value="HTH_1"/>
    <property type="match status" value="1"/>
</dbReference>
<dbReference type="AlphaFoldDB" id="A0A1Z4KWA3"/>
<feature type="domain" description="HTH lysR-type" evidence="4">
    <location>
        <begin position="12"/>
        <end position="57"/>
    </location>
</feature>
<keyword evidence="1" id="KW-0805">Transcription regulation</keyword>
<protein>
    <submittedName>
        <fullName evidence="5">Putative transcriptional regulator</fullName>
    </submittedName>
</protein>
<dbReference type="InterPro" id="IPR036388">
    <property type="entry name" value="WH-like_DNA-bd_sf"/>
</dbReference>
<organism evidence="5 6">
    <name type="scientific">Trichormus variabilis NIES-23</name>
    <dbReference type="NCBI Taxonomy" id="1973479"/>
    <lineage>
        <taxon>Bacteria</taxon>
        <taxon>Bacillati</taxon>
        <taxon>Cyanobacteriota</taxon>
        <taxon>Cyanophyceae</taxon>
        <taxon>Nostocales</taxon>
        <taxon>Nostocaceae</taxon>
        <taxon>Trichormus</taxon>
    </lineage>
</organism>
<dbReference type="InterPro" id="IPR000847">
    <property type="entry name" value="LysR_HTH_N"/>
</dbReference>
<dbReference type="PANTHER" id="PTHR30118">
    <property type="entry name" value="HTH-TYPE TRANSCRIPTIONAL REGULATOR LEUO-RELATED"/>
    <property type="match status" value="1"/>
</dbReference>
<dbReference type="InterPro" id="IPR036390">
    <property type="entry name" value="WH_DNA-bd_sf"/>
</dbReference>
<geneLocation type="plasmid" evidence="5">
    <name>plasmid2</name>
</geneLocation>
<proteinExistence type="predicted"/>
<name>A0A1Z4KWA3_ANAVA</name>